<dbReference type="GO" id="GO:0016758">
    <property type="term" value="F:hexosyltransferase activity"/>
    <property type="evidence" value="ECO:0007669"/>
    <property type="project" value="InterPro"/>
</dbReference>
<evidence type="ECO:0000256" key="14">
    <source>
        <dbReference type="ARBA" id="ARBA00022723"/>
    </source>
</evidence>
<sequence>MLLRAPTENYMTGLVASDAAVNRAPNSKWFLPKDVFSEDIYPPYALGLGYVISLDLPKKLLEASKYITPVYIEDVFLGLCMRHLGIQYTVQYDQSLFSFYLFRTSVVFIQNSLLRQHATRKNKFTFGKILKNQDHLVNFRGTPKSFNCAVKDAAVKTFTDQGCKVIVSDLYAMNFRAVATADDVKGKLKDPEHFRYNEETGLAWKEGRLSDDIVEEQRKVAQADLIIFQFPLYWFSFPAIVKGWVDRVLTVGFAYSLQNLYDNGMFKNKKAMLSFTTGGMESMYLPDGLNGDINVALFPIQSGVLRFCGFQVLAPQIFWSPAHAPNEARVALLEAWKTRLQGVLSEKPLSFPPTDMFDLNFQAGFRLRQEVKEEFASKPYGLTTAHHLGKPLPPNNQTKAE</sequence>
<evidence type="ECO:0000313" key="31">
    <source>
        <dbReference type="Proteomes" id="UP000319801"/>
    </source>
</evidence>
<comment type="similarity">
    <text evidence="6">Belongs to the glycosyltransferase 31 family.</text>
</comment>
<evidence type="ECO:0000256" key="12">
    <source>
        <dbReference type="ARBA" id="ARBA00022679"/>
    </source>
</evidence>
<dbReference type="Proteomes" id="UP000319801">
    <property type="component" value="Unassembled WGS sequence"/>
</dbReference>
<keyword evidence="12" id="KW-0808">Transferase</keyword>
<comment type="caution">
    <text evidence="30">The sequence shown here is derived from an EMBL/GenBank/DDBJ whole genome shotgun (WGS) entry which is preliminary data.</text>
</comment>
<comment type="subunit">
    <text evidence="7">Homodimer.</text>
</comment>
<keyword evidence="21" id="KW-0472">Membrane</keyword>
<dbReference type="GO" id="GO:0046872">
    <property type="term" value="F:metal ion binding"/>
    <property type="evidence" value="ECO:0007669"/>
    <property type="project" value="UniProtKB-KW"/>
</dbReference>
<evidence type="ECO:0000256" key="13">
    <source>
        <dbReference type="ARBA" id="ARBA00022692"/>
    </source>
</evidence>
<dbReference type="EC" id="1.10.5.1" evidence="24"/>
<dbReference type="FunFam" id="3.40.50.360:FF:000030">
    <property type="entry name" value="ribosyldihydronicotinamide dehydrogenase [quinone]"/>
    <property type="match status" value="1"/>
</dbReference>
<evidence type="ECO:0000256" key="4">
    <source>
        <dbReference type="ARBA" id="ARBA00004496"/>
    </source>
</evidence>
<evidence type="ECO:0000256" key="17">
    <source>
        <dbReference type="ARBA" id="ARBA00022968"/>
    </source>
</evidence>
<evidence type="ECO:0000256" key="11">
    <source>
        <dbReference type="ARBA" id="ARBA00022676"/>
    </source>
</evidence>
<proteinExistence type="inferred from homology"/>
<evidence type="ECO:0000256" key="3">
    <source>
        <dbReference type="ARBA" id="ARBA00004323"/>
    </source>
</evidence>
<keyword evidence="31" id="KW-1185">Reference proteome</keyword>
<keyword evidence="17" id="KW-0735">Signal-anchor</keyword>
<feature type="domain" description="Flavodoxin-like fold" evidence="29">
    <location>
        <begin position="143"/>
        <end position="339"/>
    </location>
</feature>
<evidence type="ECO:0000256" key="28">
    <source>
        <dbReference type="ARBA" id="ARBA00083661"/>
    </source>
</evidence>
<dbReference type="InterPro" id="IPR029039">
    <property type="entry name" value="Flavoprotein-like_sf"/>
</dbReference>
<comment type="cofactor">
    <cofactor evidence="1">
        <name>Zn(2+)</name>
        <dbReference type="ChEBI" id="CHEBI:29105"/>
    </cofactor>
</comment>
<dbReference type="AlphaFoldDB" id="A0A556V944"/>
<dbReference type="InterPro" id="IPR002659">
    <property type="entry name" value="Glyco_trans_31"/>
</dbReference>
<organism evidence="30 31">
    <name type="scientific">Bagarius yarrelli</name>
    <name type="common">Goonch</name>
    <name type="synonym">Bagrus yarrelli</name>
    <dbReference type="NCBI Taxonomy" id="175774"/>
    <lineage>
        <taxon>Eukaryota</taxon>
        <taxon>Metazoa</taxon>
        <taxon>Chordata</taxon>
        <taxon>Craniata</taxon>
        <taxon>Vertebrata</taxon>
        <taxon>Euteleostomi</taxon>
        <taxon>Actinopterygii</taxon>
        <taxon>Neopterygii</taxon>
        <taxon>Teleostei</taxon>
        <taxon>Ostariophysi</taxon>
        <taxon>Siluriformes</taxon>
        <taxon>Sisoridae</taxon>
        <taxon>Sisorinae</taxon>
        <taxon>Bagarius</taxon>
    </lineage>
</organism>
<evidence type="ECO:0000256" key="2">
    <source>
        <dbReference type="ARBA" id="ARBA00001974"/>
    </source>
</evidence>
<keyword evidence="19" id="KW-0560">Oxidoreductase</keyword>
<dbReference type="SUPFAM" id="SSF52218">
    <property type="entry name" value="Flavoproteins"/>
    <property type="match status" value="1"/>
</dbReference>
<evidence type="ECO:0000256" key="19">
    <source>
        <dbReference type="ARBA" id="ARBA00023002"/>
    </source>
</evidence>
<keyword evidence="9" id="KW-0597">Phosphoprotein</keyword>
<dbReference type="GO" id="GO:0005829">
    <property type="term" value="C:cytosol"/>
    <property type="evidence" value="ECO:0007669"/>
    <property type="project" value="TreeGrafter"/>
</dbReference>
<comment type="catalytic activity">
    <reaction evidence="22">
        <text>1-(beta-D-ribofuranosyl)-1,4-dihydronicotinamide + a quinone + H(+) = beta-nicotinamide D-riboside + a quinol</text>
        <dbReference type="Rhea" id="RHEA:12364"/>
        <dbReference type="ChEBI" id="CHEBI:15378"/>
        <dbReference type="ChEBI" id="CHEBI:15927"/>
        <dbReference type="ChEBI" id="CHEBI:24646"/>
        <dbReference type="ChEBI" id="CHEBI:55458"/>
        <dbReference type="ChEBI" id="CHEBI:132124"/>
        <dbReference type="EC" id="1.10.5.1"/>
    </reaction>
</comment>
<dbReference type="PANTHER" id="PTHR10204:SF34">
    <property type="entry name" value="NAD(P)H DEHYDROGENASE [QUINONE] 1 ISOFORM 1"/>
    <property type="match status" value="1"/>
</dbReference>
<evidence type="ECO:0000256" key="25">
    <source>
        <dbReference type="ARBA" id="ARBA00073982"/>
    </source>
</evidence>
<name>A0A556V944_BAGYA</name>
<evidence type="ECO:0000259" key="29">
    <source>
        <dbReference type="Pfam" id="PF02525"/>
    </source>
</evidence>
<dbReference type="InterPro" id="IPR051545">
    <property type="entry name" value="NAD(P)H_dehydrogenase_qn"/>
</dbReference>
<dbReference type="EMBL" id="VCAZ01000162">
    <property type="protein sequence ID" value="TTA54972.1"/>
    <property type="molecule type" value="Genomic_DNA"/>
</dbReference>
<keyword evidence="14" id="KW-0479">Metal-binding</keyword>
<reference evidence="30 31" key="1">
    <citation type="journal article" date="2019" name="Genome Biol. Evol.">
        <title>Whole-Genome Sequencing of the Giant Devil Catfish, Bagarius yarrelli.</title>
        <authorList>
            <person name="Jiang W."/>
            <person name="Lv Y."/>
            <person name="Cheng L."/>
            <person name="Yang K."/>
            <person name="Chao B."/>
            <person name="Wang X."/>
            <person name="Li Y."/>
            <person name="Pan X."/>
            <person name="You X."/>
            <person name="Zhang Y."/>
            <person name="Yang J."/>
            <person name="Li J."/>
            <person name="Zhang X."/>
            <person name="Liu S."/>
            <person name="Sun C."/>
            <person name="Yang J."/>
            <person name="Shi Q."/>
        </authorList>
    </citation>
    <scope>NUCLEOTIDE SEQUENCE [LARGE SCALE GENOMIC DNA]</scope>
    <source>
        <strain evidence="30">JWS20170419001</strain>
        <tissue evidence="30">Muscle</tissue>
    </source>
</reference>
<keyword evidence="18" id="KW-1133">Transmembrane helix</keyword>
<evidence type="ECO:0000256" key="23">
    <source>
        <dbReference type="ARBA" id="ARBA00054856"/>
    </source>
</evidence>
<dbReference type="InterPro" id="IPR003680">
    <property type="entry name" value="Flavodoxin_fold"/>
</dbReference>
<evidence type="ECO:0000256" key="21">
    <source>
        <dbReference type="ARBA" id="ARBA00023136"/>
    </source>
</evidence>
<dbReference type="OrthoDB" id="26889at2759"/>
<evidence type="ECO:0000256" key="9">
    <source>
        <dbReference type="ARBA" id="ARBA00022553"/>
    </source>
</evidence>
<keyword evidence="15" id="KW-0274">FAD</keyword>
<evidence type="ECO:0000256" key="7">
    <source>
        <dbReference type="ARBA" id="ARBA00011738"/>
    </source>
</evidence>
<evidence type="ECO:0000256" key="20">
    <source>
        <dbReference type="ARBA" id="ARBA00023034"/>
    </source>
</evidence>
<dbReference type="GO" id="GO:0003955">
    <property type="term" value="F:NAD(P)H dehydrogenase (quinone) activity"/>
    <property type="evidence" value="ECO:0007669"/>
    <property type="project" value="TreeGrafter"/>
</dbReference>
<evidence type="ECO:0000256" key="1">
    <source>
        <dbReference type="ARBA" id="ARBA00001947"/>
    </source>
</evidence>
<evidence type="ECO:0000256" key="5">
    <source>
        <dbReference type="ARBA" id="ARBA00006252"/>
    </source>
</evidence>
<evidence type="ECO:0000256" key="26">
    <source>
        <dbReference type="ARBA" id="ARBA00077622"/>
    </source>
</evidence>
<evidence type="ECO:0000256" key="18">
    <source>
        <dbReference type="ARBA" id="ARBA00022989"/>
    </source>
</evidence>
<comment type="subcellular location">
    <subcellularLocation>
        <location evidence="4">Cytoplasm</location>
    </subcellularLocation>
    <subcellularLocation>
        <location evidence="3">Golgi apparatus membrane</location>
        <topology evidence="3">Single-pass type II membrane protein</topology>
    </subcellularLocation>
</comment>
<keyword evidence="20" id="KW-0333">Golgi apparatus</keyword>
<keyword evidence="8" id="KW-0963">Cytoplasm</keyword>
<evidence type="ECO:0000256" key="8">
    <source>
        <dbReference type="ARBA" id="ARBA00022490"/>
    </source>
</evidence>
<keyword evidence="16" id="KW-0862">Zinc</keyword>
<dbReference type="Pfam" id="PF01762">
    <property type="entry name" value="Galactosyl_T"/>
    <property type="match status" value="1"/>
</dbReference>
<accession>A0A556V944</accession>
<keyword evidence="10" id="KW-0285">Flavoprotein</keyword>
<evidence type="ECO:0000256" key="22">
    <source>
        <dbReference type="ARBA" id="ARBA00052759"/>
    </source>
</evidence>
<evidence type="ECO:0000256" key="16">
    <source>
        <dbReference type="ARBA" id="ARBA00022833"/>
    </source>
</evidence>
<keyword evidence="11" id="KW-0328">Glycosyltransferase</keyword>
<protein>
    <recommendedName>
        <fullName evidence="25">Ribosyldihydronicotinamide dehydrogenase [quinone]</fullName>
        <ecNumber evidence="24">1.10.5.1</ecNumber>
    </recommendedName>
    <alternativeName>
        <fullName evidence="28">NRH dehydrogenase [quinone] 2</fullName>
    </alternativeName>
    <alternativeName>
        <fullName evidence="27">NRH:quinone oxidoreductase 2</fullName>
    </alternativeName>
    <alternativeName>
        <fullName evidence="26">Quinone reductase 2</fullName>
    </alternativeName>
</protein>
<evidence type="ECO:0000256" key="6">
    <source>
        <dbReference type="ARBA" id="ARBA00008661"/>
    </source>
</evidence>
<evidence type="ECO:0000256" key="15">
    <source>
        <dbReference type="ARBA" id="ARBA00022827"/>
    </source>
</evidence>
<comment type="function">
    <text evidence="23">The enzyme apparently serves as a quinone reductase in connection with conjugation reactions of hydroquinones involved in detoxification pathways as well as in biosynthetic processes such as the vitamin K-dependent gamma-carboxylation of glutamate residues in prothrombin synthesis.</text>
</comment>
<keyword evidence="13" id="KW-0812">Transmembrane</keyword>
<dbReference type="PANTHER" id="PTHR10204">
    <property type="entry name" value="NAD P H OXIDOREDUCTASE-RELATED"/>
    <property type="match status" value="1"/>
</dbReference>
<dbReference type="Gene3D" id="3.40.50.360">
    <property type="match status" value="1"/>
</dbReference>
<evidence type="ECO:0000256" key="10">
    <source>
        <dbReference type="ARBA" id="ARBA00022630"/>
    </source>
</evidence>
<evidence type="ECO:0000313" key="30">
    <source>
        <dbReference type="EMBL" id="TTA54972.1"/>
    </source>
</evidence>
<dbReference type="GO" id="GO:0001512">
    <property type="term" value="F:dihydronicotinamide riboside quinone reductase activity"/>
    <property type="evidence" value="ECO:0007669"/>
    <property type="project" value="UniProtKB-EC"/>
</dbReference>
<dbReference type="Pfam" id="PF02525">
    <property type="entry name" value="Flavodoxin_2"/>
    <property type="match status" value="1"/>
</dbReference>
<evidence type="ECO:0000256" key="27">
    <source>
        <dbReference type="ARBA" id="ARBA00077696"/>
    </source>
</evidence>
<gene>
    <name evidence="30" type="ORF">Baya_14443</name>
</gene>
<comment type="cofactor">
    <cofactor evidence="2">
        <name>FAD</name>
        <dbReference type="ChEBI" id="CHEBI:57692"/>
    </cofactor>
</comment>
<comment type="similarity">
    <text evidence="5">Belongs to the NAD(P)H dehydrogenase (quinone) family.</text>
</comment>
<dbReference type="GO" id="GO:0000139">
    <property type="term" value="C:Golgi membrane"/>
    <property type="evidence" value="ECO:0007669"/>
    <property type="project" value="UniProtKB-SubCell"/>
</dbReference>
<evidence type="ECO:0000256" key="24">
    <source>
        <dbReference type="ARBA" id="ARBA00066401"/>
    </source>
</evidence>